<evidence type="ECO:0000256" key="12">
    <source>
        <dbReference type="ARBA" id="ARBA00023170"/>
    </source>
</evidence>
<dbReference type="KEGG" id="spc:Sputcn32_3863"/>
<gene>
    <name evidence="19" type="ordered locus">Sputcn32_3863</name>
</gene>
<dbReference type="PROSITE" id="PS52016">
    <property type="entry name" value="TONB_DEPENDENT_REC_3"/>
    <property type="match status" value="1"/>
</dbReference>
<evidence type="ECO:0000256" key="9">
    <source>
        <dbReference type="ARBA" id="ARBA00023065"/>
    </source>
</evidence>
<evidence type="ECO:0000259" key="17">
    <source>
        <dbReference type="Pfam" id="PF00593"/>
    </source>
</evidence>
<dbReference type="GO" id="GO:0015344">
    <property type="term" value="F:siderophore uptake transmembrane transporter activity"/>
    <property type="evidence" value="ECO:0007669"/>
    <property type="project" value="TreeGrafter"/>
</dbReference>
<keyword evidence="6 14" id="KW-0812">Transmembrane</keyword>
<evidence type="ECO:0000256" key="11">
    <source>
        <dbReference type="ARBA" id="ARBA00023136"/>
    </source>
</evidence>
<keyword evidence="4 14" id="KW-1134">Transmembrane beta strand</keyword>
<accession>A4YC86</accession>
<evidence type="ECO:0000259" key="18">
    <source>
        <dbReference type="Pfam" id="PF07715"/>
    </source>
</evidence>
<evidence type="ECO:0000256" key="6">
    <source>
        <dbReference type="ARBA" id="ARBA00022692"/>
    </source>
</evidence>
<dbReference type="Pfam" id="PF00593">
    <property type="entry name" value="TonB_dep_Rec_b-barrel"/>
    <property type="match status" value="1"/>
</dbReference>
<feature type="chain" id="PRO_5002676433" evidence="16">
    <location>
        <begin position="38"/>
        <end position="733"/>
    </location>
</feature>
<feature type="domain" description="TonB-dependent receptor-like beta-barrel" evidence="17">
    <location>
        <begin position="255"/>
        <end position="698"/>
    </location>
</feature>
<dbReference type="EMBL" id="CP000681">
    <property type="protein sequence ID" value="ABP77569.1"/>
    <property type="molecule type" value="Genomic_DNA"/>
</dbReference>
<keyword evidence="8" id="KW-0408">Iron</keyword>
<organism evidence="19">
    <name type="scientific">Shewanella putrefaciens (strain CN-32 / ATCC BAA-453)</name>
    <dbReference type="NCBI Taxonomy" id="319224"/>
    <lineage>
        <taxon>Bacteria</taxon>
        <taxon>Pseudomonadati</taxon>
        <taxon>Pseudomonadota</taxon>
        <taxon>Gammaproteobacteria</taxon>
        <taxon>Alteromonadales</taxon>
        <taxon>Shewanellaceae</taxon>
        <taxon>Shewanella</taxon>
    </lineage>
</organism>
<evidence type="ECO:0000256" key="2">
    <source>
        <dbReference type="ARBA" id="ARBA00009810"/>
    </source>
</evidence>
<evidence type="ECO:0000256" key="1">
    <source>
        <dbReference type="ARBA" id="ARBA00004571"/>
    </source>
</evidence>
<dbReference type="GO" id="GO:0009279">
    <property type="term" value="C:cell outer membrane"/>
    <property type="evidence" value="ECO:0007669"/>
    <property type="project" value="UniProtKB-SubCell"/>
</dbReference>
<evidence type="ECO:0000256" key="14">
    <source>
        <dbReference type="PROSITE-ProRule" id="PRU01360"/>
    </source>
</evidence>
<dbReference type="Pfam" id="PF07715">
    <property type="entry name" value="Plug"/>
    <property type="match status" value="1"/>
</dbReference>
<keyword evidence="12 19" id="KW-0675">Receptor</keyword>
<dbReference type="PANTHER" id="PTHR32552">
    <property type="entry name" value="FERRICHROME IRON RECEPTOR-RELATED"/>
    <property type="match status" value="1"/>
</dbReference>
<keyword evidence="9" id="KW-0406">Ion transport</keyword>
<dbReference type="AlphaFoldDB" id="A4YC86"/>
<evidence type="ECO:0000256" key="10">
    <source>
        <dbReference type="ARBA" id="ARBA00023077"/>
    </source>
</evidence>
<dbReference type="eggNOG" id="COG4773">
    <property type="taxonomic scope" value="Bacteria"/>
</dbReference>
<keyword evidence="7 16" id="KW-0732">Signal</keyword>
<dbReference type="CDD" id="cd01347">
    <property type="entry name" value="ligand_gated_channel"/>
    <property type="match status" value="1"/>
</dbReference>
<keyword evidence="10 15" id="KW-0798">TonB box</keyword>
<protein>
    <submittedName>
        <fullName evidence="19">TonB-dependent siderophore receptor</fullName>
    </submittedName>
</protein>
<dbReference type="GO" id="GO:0015891">
    <property type="term" value="P:siderophore transport"/>
    <property type="evidence" value="ECO:0007669"/>
    <property type="project" value="InterPro"/>
</dbReference>
<comment type="similarity">
    <text evidence="2 14 15">Belongs to the TonB-dependent receptor family.</text>
</comment>
<evidence type="ECO:0000256" key="3">
    <source>
        <dbReference type="ARBA" id="ARBA00022448"/>
    </source>
</evidence>
<dbReference type="SUPFAM" id="SSF56935">
    <property type="entry name" value="Porins"/>
    <property type="match status" value="1"/>
</dbReference>
<evidence type="ECO:0000256" key="5">
    <source>
        <dbReference type="ARBA" id="ARBA00022496"/>
    </source>
</evidence>
<dbReference type="FunFam" id="2.170.130.10:FF:000010">
    <property type="entry name" value="Ferripyoverdine receptor"/>
    <property type="match status" value="1"/>
</dbReference>
<dbReference type="Gene3D" id="2.40.170.20">
    <property type="entry name" value="TonB-dependent receptor, beta-barrel domain"/>
    <property type="match status" value="1"/>
</dbReference>
<evidence type="ECO:0000313" key="19">
    <source>
        <dbReference type="EMBL" id="ABP77569.1"/>
    </source>
</evidence>
<reference evidence="19" key="1">
    <citation type="submission" date="2007-04" db="EMBL/GenBank/DDBJ databases">
        <title>Complete sequence of Shewanella putrefaciens CN-32.</title>
        <authorList>
            <consortium name="US DOE Joint Genome Institute"/>
            <person name="Copeland A."/>
            <person name="Lucas S."/>
            <person name="Lapidus A."/>
            <person name="Barry K."/>
            <person name="Detter J.C."/>
            <person name="Glavina del Rio T."/>
            <person name="Hammon N."/>
            <person name="Israni S."/>
            <person name="Dalin E."/>
            <person name="Tice H."/>
            <person name="Pitluck S."/>
            <person name="Chain P."/>
            <person name="Malfatti S."/>
            <person name="Shin M."/>
            <person name="Vergez L."/>
            <person name="Schmutz J."/>
            <person name="Larimer F."/>
            <person name="Land M."/>
            <person name="Hauser L."/>
            <person name="Kyrpides N."/>
            <person name="Mikhailova N."/>
            <person name="Romine M.F."/>
            <person name="Fredrickson J."/>
            <person name="Tiedje J."/>
            <person name="Richardson P."/>
        </authorList>
    </citation>
    <scope>NUCLEOTIDE SEQUENCE [LARGE SCALE GENOMIC DNA]</scope>
    <source>
        <strain evidence="19">CN-32</strain>
    </source>
</reference>
<evidence type="ECO:0000256" key="4">
    <source>
        <dbReference type="ARBA" id="ARBA00022452"/>
    </source>
</evidence>
<keyword evidence="13 14" id="KW-0998">Cell outer membrane</keyword>
<feature type="signal peptide" evidence="16">
    <location>
        <begin position="1"/>
        <end position="37"/>
    </location>
</feature>
<dbReference type="InterPro" id="IPR010105">
    <property type="entry name" value="TonB_sidphr_rcpt"/>
</dbReference>
<dbReference type="InterPro" id="IPR000531">
    <property type="entry name" value="Beta-barrel_TonB"/>
</dbReference>
<evidence type="ECO:0000256" key="15">
    <source>
        <dbReference type="RuleBase" id="RU003357"/>
    </source>
</evidence>
<dbReference type="Gene3D" id="2.170.130.10">
    <property type="entry name" value="TonB-dependent receptor, plug domain"/>
    <property type="match status" value="1"/>
</dbReference>
<dbReference type="PANTHER" id="PTHR32552:SF74">
    <property type="entry name" value="HYDROXAMATE SIDEROPHORE RECEPTOR FHUE"/>
    <property type="match status" value="1"/>
</dbReference>
<evidence type="ECO:0000256" key="7">
    <source>
        <dbReference type="ARBA" id="ARBA00022729"/>
    </source>
</evidence>
<sequence length="733" mass="81613" precursor="true">MLPYAYPKDTTEMTMRFNLLPLATAITLALNPLSVLAEEQSSTETKDQNIEKITVMGKYTVSRTIDTATGLGLSLQETPQSVSIMTAERIQDQALNTVVDVVNNTVGLSSSKTDNVRNGFMARGFEVQNYQIDGVPLSWSLGGDAGETVSDISLYERVEVVRGATGLLTGAGDPSASINLVRKHADSAELKGYVDVATGSWDKKQVTADVSNGLNDSGSVRGRMVAKYVNSDSYQDLYQDRKTILYGVVDSDITENTMLRVGGSYNNNNPKGAMWGALPAMFSDGSATDWDVSATTAADWSRWETTNINYFANLNHYFSNGWQLVANYNRMEYETTTKMIYMSGLLNKETGAGLTGQRYHSHGESNSDNFDFQLKGDYQLFNREHQFVAGALYSKQKSYADTYEPIREDMTGWDSKVVENFYDWRSNTFDEPQWSTDANRQLNMDTEQKGFYAATRLTITDDFKIIAGGRISSWNREGVSYGTSTNFGDDGVFVPYVGALYDINKEHRVYASYTEIFNPQNVTNAYGEYIDPLKGKAYEVGLKSAYLDDRLHTTVALFKIDQDNLATPDGTVTIDGKPVTNYKAAQGTESTGFELEVVGEFIDGWNISAGYSQFTAEDAEGSKVETTSPRKQFKLFTTYQFVDHLPELTVGGGVNWQSDSYSENGGVVIEQDAYSLVNLMARYNLAENMDLQLNLENLLDEKYYAYMSASGLSYSIYHYGTPRNVTVSFNYRF</sequence>
<evidence type="ECO:0000256" key="16">
    <source>
        <dbReference type="SAM" id="SignalP"/>
    </source>
</evidence>
<dbReference type="HOGENOM" id="CLU_008287_9_3_6"/>
<name>A4YC86_SHEPC</name>
<dbReference type="STRING" id="319224.Sputcn32_3863"/>
<feature type="domain" description="TonB-dependent receptor plug" evidence="18">
    <location>
        <begin position="75"/>
        <end position="175"/>
    </location>
</feature>
<keyword evidence="11 14" id="KW-0472">Membrane</keyword>
<keyword evidence="5" id="KW-0410">Iron transport</keyword>
<keyword evidence="3 14" id="KW-0813">Transport</keyword>
<dbReference type="InterPro" id="IPR037066">
    <property type="entry name" value="Plug_dom_sf"/>
</dbReference>
<dbReference type="InterPro" id="IPR012910">
    <property type="entry name" value="Plug_dom"/>
</dbReference>
<comment type="subcellular location">
    <subcellularLocation>
        <location evidence="1 14">Cell outer membrane</location>
        <topology evidence="1 14">Multi-pass membrane protein</topology>
    </subcellularLocation>
</comment>
<dbReference type="NCBIfam" id="TIGR01783">
    <property type="entry name" value="TonB-siderophor"/>
    <property type="match status" value="1"/>
</dbReference>
<evidence type="ECO:0000256" key="8">
    <source>
        <dbReference type="ARBA" id="ARBA00023004"/>
    </source>
</evidence>
<dbReference type="InterPro" id="IPR036942">
    <property type="entry name" value="Beta-barrel_TonB_sf"/>
</dbReference>
<proteinExistence type="inferred from homology"/>
<evidence type="ECO:0000256" key="13">
    <source>
        <dbReference type="ARBA" id="ARBA00023237"/>
    </source>
</evidence>
<dbReference type="InterPro" id="IPR039426">
    <property type="entry name" value="TonB-dep_rcpt-like"/>
</dbReference>
<dbReference type="GO" id="GO:0038023">
    <property type="term" value="F:signaling receptor activity"/>
    <property type="evidence" value="ECO:0007669"/>
    <property type="project" value="InterPro"/>
</dbReference>